<dbReference type="InterPro" id="IPR045042">
    <property type="entry name" value="YnaI-like"/>
</dbReference>
<name>C1MLU6_MICPC</name>
<dbReference type="Proteomes" id="UP000001876">
    <property type="component" value="Unassembled WGS sequence"/>
</dbReference>
<dbReference type="GO" id="GO:0055085">
    <property type="term" value="P:transmembrane transport"/>
    <property type="evidence" value="ECO:0007669"/>
    <property type="project" value="InterPro"/>
</dbReference>
<comment type="subcellular location">
    <subcellularLocation>
        <location evidence="1">Cell membrane</location>
        <topology evidence="1">Multi-pass membrane protein</topology>
    </subcellularLocation>
</comment>
<evidence type="ECO:0000313" key="13">
    <source>
        <dbReference type="Proteomes" id="UP000001876"/>
    </source>
</evidence>
<dbReference type="InterPro" id="IPR056876">
    <property type="entry name" value="Msl2-3_C"/>
</dbReference>
<feature type="transmembrane region" description="Helical" evidence="9">
    <location>
        <begin position="235"/>
        <end position="255"/>
    </location>
</feature>
<evidence type="ECO:0000259" key="11">
    <source>
        <dbReference type="Pfam" id="PF24956"/>
    </source>
</evidence>
<evidence type="ECO:0000256" key="5">
    <source>
        <dbReference type="ARBA" id="ARBA00022989"/>
    </source>
</evidence>
<dbReference type="EMBL" id="GG663737">
    <property type="protein sequence ID" value="EEH58471.1"/>
    <property type="molecule type" value="Genomic_DNA"/>
</dbReference>
<dbReference type="GO" id="GO:0005886">
    <property type="term" value="C:plasma membrane"/>
    <property type="evidence" value="ECO:0007669"/>
    <property type="project" value="UniProtKB-SubCell"/>
</dbReference>
<dbReference type="eggNOG" id="ENOG502S0B8">
    <property type="taxonomic scope" value="Eukaryota"/>
</dbReference>
<evidence type="ECO:0000256" key="3">
    <source>
        <dbReference type="ARBA" id="ARBA00022475"/>
    </source>
</evidence>
<dbReference type="AlphaFoldDB" id="C1MLU6"/>
<dbReference type="OrthoDB" id="567160at2759"/>
<evidence type="ECO:0000259" key="10">
    <source>
        <dbReference type="Pfam" id="PF00924"/>
    </source>
</evidence>
<dbReference type="Gene3D" id="2.30.30.60">
    <property type="match status" value="1"/>
</dbReference>
<proteinExistence type="inferred from homology"/>
<feature type="region of interest" description="Disordered" evidence="8">
    <location>
        <begin position="456"/>
        <end position="479"/>
    </location>
</feature>
<keyword evidence="7" id="KW-0175">Coiled coil</keyword>
<evidence type="ECO:0000256" key="7">
    <source>
        <dbReference type="SAM" id="Coils"/>
    </source>
</evidence>
<keyword evidence="3" id="KW-1003">Cell membrane</keyword>
<dbReference type="InterPro" id="IPR011066">
    <property type="entry name" value="MscS_channel_C_sf"/>
</dbReference>
<dbReference type="STRING" id="564608.C1MLU6"/>
<dbReference type="RefSeq" id="XP_003056826.1">
    <property type="nucleotide sequence ID" value="XM_003056780.1"/>
</dbReference>
<keyword evidence="13" id="KW-1185">Reference proteome</keyword>
<dbReference type="PANTHER" id="PTHR43634">
    <property type="entry name" value="OW CONDUCTANCE MECHANOSENSITIVE CHANNEL"/>
    <property type="match status" value="1"/>
</dbReference>
<evidence type="ECO:0000256" key="8">
    <source>
        <dbReference type="SAM" id="MobiDB-lite"/>
    </source>
</evidence>
<comment type="similarity">
    <text evidence="2">Belongs to the MscS (TC 1.A.23) family.</text>
</comment>
<organism evidence="13">
    <name type="scientific">Micromonas pusilla (strain CCMP1545)</name>
    <name type="common">Picoplanktonic green alga</name>
    <dbReference type="NCBI Taxonomy" id="564608"/>
    <lineage>
        <taxon>Eukaryota</taxon>
        <taxon>Viridiplantae</taxon>
        <taxon>Chlorophyta</taxon>
        <taxon>Mamiellophyceae</taxon>
        <taxon>Mamiellales</taxon>
        <taxon>Mamiellaceae</taxon>
        <taxon>Micromonas</taxon>
    </lineage>
</organism>
<keyword evidence="5 9" id="KW-1133">Transmembrane helix</keyword>
<dbReference type="InterPro" id="IPR023408">
    <property type="entry name" value="MscS_beta-dom_sf"/>
</dbReference>
<feature type="domain" description="Mechanosensitive ion channel protein 2/3 C-terminal" evidence="11">
    <location>
        <begin position="330"/>
        <end position="409"/>
    </location>
</feature>
<evidence type="ECO:0000313" key="12">
    <source>
        <dbReference type="EMBL" id="EEH58471.1"/>
    </source>
</evidence>
<dbReference type="KEGG" id="mpp:MICPUCDRAFT_56273"/>
<dbReference type="OMA" id="FMPGDEI"/>
<feature type="domain" description="Mechanosensitive ion channel MscS" evidence="10">
    <location>
        <begin position="254"/>
        <end position="325"/>
    </location>
</feature>
<feature type="transmembrane region" description="Helical" evidence="9">
    <location>
        <begin position="77"/>
        <end position="95"/>
    </location>
</feature>
<evidence type="ECO:0000256" key="9">
    <source>
        <dbReference type="SAM" id="Phobius"/>
    </source>
</evidence>
<gene>
    <name evidence="12" type="ORF">MICPUCDRAFT_56273</name>
</gene>
<protein>
    <submittedName>
        <fullName evidence="12">Small conductance mechanosensitive ion channel family</fullName>
    </submittedName>
</protein>
<accession>C1MLU6</accession>
<feature type="transmembrane region" description="Helical" evidence="9">
    <location>
        <begin position="28"/>
        <end position="51"/>
    </location>
</feature>
<feature type="coiled-coil region" evidence="7">
    <location>
        <begin position="500"/>
        <end position="548"/>
    </location>
</feature>
<evidence type="ECO:0000256" key="6">
    <source>
        <dbReference type="ARBA" id="ARBA00023136"/>
    </source>
</evidence>
<sequence>MKFPSMLSSFEQESTPEKTNKLRLSRGVVIVSAVWIAFTVAIAACVNPKLLAPVNGAVSFSARLARKLADGTIDSEFILPAMFCIVALLALRFFMQPIAKRLFFWWTDSTSEKAWNASALHWVFDNVYGPLEVSLVAVAALRFLEAGVKGAGWVHAALFGSVVEKLVACALVVAFSRVVMSWQERFFSQKAFELELEGKELQADRLVGVSKLSKLATSLVVVALGLKVLGVDIGALVTFGGISGLAIGLAGRQILENAFMGLMLYATSPFMPGDEIKFSTNQERDIQGFIIDIGLFRTSIRSLHREMYYIPNSLFSTLSVLNITRRGKEFRIKHEVKVRLADTSRVASALTNFRALLKSDPRVMRSLHRRVFISEITPEGLTIMMSFFVEAVNKDQFYATQQDFLQKFLETCKKNNVRLAAPTRAFTQVVDEEGPLVFSTQKEKDMELAGTVDINTTTDEADEVAPSSKSANEAKPPAGGLTAALADMFLGEKVIKEEGVVEEEENLRRKTEKRLEEKRALKEAEKLLKAKAKEKERAEKEKESARKA</sequence>
<dbReference type="InterPro" id="IPR010920">
    <property type="entry name" value="LSM_dom_sf"/>
</dbReference>
<dbReference type="GeneID" id="9682265"/>
<keyword evidence="4 9" id="KW-0812">Transmembrane</keyword>
<dbReference type="SUPFAM" id="SSF82861">
    <property type="entry name" value="Mechanosensitive channel protein MscS (YggB), transmembrane region"/>
    <property type="match status" value="1"/>
</dbReference>
<dbReference type="Gene3D" id="1.10.287.1260">
    <property type="match status" value="1"/>
</dbReference>
<dbReference type="SUPFAM" id="SSF50182">
    <property type="entry name" value="Sm-like ribonucleoproteins"/>
    <property type="match status" value="1"/>
</dbReference>
<evidence type="ECO:0000256" key="2">
    <source>
        <dbReference type="ARBA" id="ARBA00008017"/>
    </source>
</evidence>
<dbReference type="Pfam" id="PF24956">
    <property type="entry name" value="Msl2-3_C"/>
    <property type="match status" value="1"/>
</dbReference>
<dbReference type="PANTHER" id="PTHR43634:SF2">
    <property type="entry name" value="LOW CONDUCTANCE MECHANOSENSITIVE CHANNEL YNAI"/>
    <property type="match status" value="1"/>
</dbReference>
<dbReference type="SUPFAM" id="SSF82689">
    <property type="entry name" value="Mechanosensitive channel protein MscS (YggB), C-terminal domain"/>
    <property type="match status" value="1"/>
</dbReference>
<dbReference type="Pfam" id="PF00924">
    <property type="entry name" value="MS_channel_2nd"/>
    <property type="match status" value="1"/>
</dbReference>
<dbReference type="InterPro" id="IPR006685">
    <property type="entry name" value="MscS_channel_2nd"/>
</dbReference>
<evidence type="ECO:0000256" key="1">
    <source>
        <dbReference type="ARBA" id="ARBA00004651"/>
    </source>
</evidence>
<keyword evidence="6 9" id="KW-0472">Membrane</keyword>
<reference evidence="12 13" key="1">
    <citation type="journal article" date="2009" name="Science">
        <title>Green evolution and dynamic adaptations revealed by genomes of the marine picoeukaryotes Micromonas.</title>
        <authorList>
            <person name="Worden A.Z."/>
            <person name="Lee J.H."/>
            <person name="Mock T."/>
            <person name="Rouze P."/>
            <person name="Simmons M.P."/>
            <person name="Aerts A.L."/>
            <person name="Allen A.E."/>
            <person name="Cuvelier M.L."/>
            <person name="Derelle E."/>
            <person name="Everett M.V."/>
            <person name="Foulon E."/>
            <person name="Grimwood J."/>
            <person name="Gundlach H."/>
            <person name="Henrissat B."/>
            <person name="Napoli C."/>
            <person name="McDonald S.M."/>
            <person name="Parker M.S."/>
            <person name="Rombauts S."/>
            <person name="Salamov A."/>
            <person name="Von Dassow P."/>
            <person name="Badger J.H."/>
            <person name="Coutinho P.M."/>
            <person name="Demir E."/>
            <person name="Dubchak I."/>
            <person name="Gentemann C."/>
            <person name="Eikrem W."/>
            <person name="Gready J.E."/>
            <person name="John U."/>
            <person name="Lanier W."/>
            <person name="Lindquist E.A."/>
            <person name="Lucas S."/>
            <person name="Mayer K.F."/>
            <person name="Moreau H."/>
            <person name="Not F."/>
            <person name="Otillar R."/>
            <person name="Panaud O."/>
            <person name="Pangilinan J."/>
            <person name="Paulsen I."/>
            <person name="Piegu B."/>
            <person name="Poliakov A."/>
            <person name="Robbens S."/>
            <person name="Schmutz J."/>
            <person name="Toulza E."/>
            <person name="Wyss T."/>
            <person name="Zelensky A."/>
            <person name="Zhou K."/>
            <person name="Armbrust E.V."/>
            <person name="Bhattacharya D."/>
            <person name="Goodenough U.W."/>
            <person name="Van de Peer Y."/>
            <person name="Grigoriev I.V."/>
        </authorList>
    </citation>
    <scope>NUCLEOTIDE SEQUENCE [LARGE SCALE GENOMIC DNA]</scope>
    <source>
        <strain evidence="12 13">CCMP1545</strain>
    </source>
</reference>
<dbReference type="InterPro" id="IPR011014">
    <property type="entry name" value="MscS_channel_TM-2"/>
</dbReference>
<evidence type="ECO:0000256" key="4">
    <source>
        <dbReference type="ARBA" id="ARBA00022692"/>
    </source>
</evidence>